<dbReference type="SUPFAM" id="SSF55753">
    <property type="entry name" value="Actin depolymerizing proteins"/>
    <property type="match status" value="1"/>
</dbReference>
<keyword evidence="4" id="KW-0206">Cytoskeleton</keyword>
<dbReference type="GO" id="GO:0030864">
    <property type="term" value="C:cortical actin cytoskeleton"/>
    <property type="evidence" value="ECO:0007669"/>
    <property type="project" value="TreeGrafter"/>
</dbReference>
<dbReference type="InterPro" id="IPR002108">
    <property type="entry name" value="ADF-H"/>
</dbReference>
<comment type="subunit">
    <text evidence="7">Interacts with 5-lipoxygenase (ALOX5/5LO) in a calcium-independent manner. Binds to F-actin with a stoichiometry of 1:2.</text>
</comment>
<evidence type="ECO:0000256" key="3">
    <source>
        <dbReference type="ARBA" id="ARBA00023203"/>
    </source>
</evidence>
<dbReference type="GO" id="GO:0051015">
    <property type="term" value="F:actin filament binding"/>
    <property type="evidence" value="ECO:0007669"/>
    <property type="project" value="TreeGrafter"/>
</dbReference>
<dbReference type="Pfam" id="PF00241">
    <property type="entry name" value="Cofilin_ADF"/>
    <property type="match status" value="1"/>
</dbReference>
<evidence type="ECO:0000256" key="5">
    <source>
        <dbReference type="ARBA" id="ARBA00038052"/>
    </source>
</evidence>
<name>A0AAN8S7C4_POLSC</name>
<comment type="subcellular location">
    <subcellularLocation>
        <location evidence="1">Cytoplasm</location>
        <location evidence="1">Cytoskeleton</location>
    </subcellularLocation>
</comment>
<proteinExistence type="inferred from homology"/>
<evidence type="ECO:0000256" key="6">
    <source>
        <dbReference type="ARBA" id="ARBA00058385"/>
    </source>
</evidence>
<evidence type="ECO:0000256" key="4">
    <source>
        <dbReference type="ARBA" id="ARBA00023212"/>
    </source>
</evidence>
<evidence type="ECO:0000259" key="9">
    <source>
        <dbReference type="PROSITE" id="PS51263"/>
    </source>
</evidence>
<evidence type="ECO:0000256" key="2">
    <source>
        <dbReference type="ARBA" id="ARBA00022490"/>
    </source>
</evidence>
<dbReference type="PANTHER" id="PTHR10829:SF29">
    <property type="entry name" value="COACTOSIN-LIKE PROTEIN"/>
    <property type="match status" value="1"/>
</dbReference>
<dbReference type="Gene3D" id="3.40.20.10">
    <property type="entry name" value="Severin"/>
    <property type="match status" value="1"/>
</dbReference>
<protein>
    <recommendedName>
        <fullName evidence="8">Coactosin-like protein</fullName>
    </recommendedName>
</protein>
<evidence type="ECO:0000256" key="8">
    <source>
        <dbReference type="ARBA" id="ARBA00068121"/>
    </source>
</evidence>
<dbReference type="AlphaFoldDB" id="A0AAN8S7C4"/>
<evidence type="ECO:0000313" key="11">
    <source>
        <dbReference type="Proteomes" id="UP001372834"/>
    </source>
</evidence>
<sequence length="160" mass="18696">MLAEQMLMDHMQNFTAPLVTIIDTTRIKASYDEVRSDYTETQWVVFKYSDATITVAAKGKEFDEFKQQFEDSERCYGYMRFRTGDEMSKRTKFILITWIGKDVGVMQRAKVTNDKYLMKQVITNYAAEFQLECISEIDENYFKDELNKIGGTKYGTGVKM</sequence>
<dbReference type="Proteomes" id="UP001372834">
    <property type="component" value="Unassembled WGS sequence"/>
</dbReference>
<dbReference type="CDD" id="cd11282">
    <property type="entry name" value="ADF_coactosin_like"/>
    <property type="match status" value="1"/>
</dbReference>
<comment type="similarity">
    <text evidence="5">Belongs to the actin-binding proteins ADF family. Coactosin subfamily.</text>
</comment>
<evidence type="ECO:0000256" key="7">
    <source>
        <dbReference type="ARBA" id="ARBA00062335"/>
    </source>
</evidence>
<organism evidence="10 11">
    <name type="scientific">Polyplax serrata</name>
    <name type="common">Common mouse louse</name>
    <dbReference type="NCBI Taxonomy" id="468196"/>
    <lineage>
        <taxon>Eukaryota</taxon>
        <taxon>Metazoa</taxon>
        <taxon>Ecdysozoa</taxon>
        <taxon>Arthropoda</taxon>
        <taxon>Hexapoda</taxon>
        <taxon>Insecta</taxon>
        <taxon>Pterygota</taxon>
        <taxon>Neoptera</taxon>
        <taxon>Paraneoptera</taxon>
        <taxon>Psocodea</taxon>
        <taxon>Troctomorpha</taxon>
        <taxon>Phthiraptera</taxon>
        <taxon>Anoplura</taxon>
        <taxon>Polyplacidae</taxon>
        <taxon>Polyplax</taxon>
    </lineage>
</organism>
<comment type="function">
    <text evidence="6">Binds to F-actin in a calcium-independent manner. Has no direct effect on actin depolymerization. Acts as a chaperone for ALOX5 (5LO), influencing both its stability and activity in leukotrienes synthesis.</text>
</comment>
<dbReference type="PROSITE" id="PS51263">
    <property type="entry name" value="ADF_H"/>
    <property type="match status" value="1"/>
</dbReference>
<evidence type="ECO:0000256" key="1">
    <source>
        <dbReference type="ARBA" id="ARBA00004245"/>
    </source>
</evidence>
<accession>A0AAN8S7C4</accession>
<dbReference type="FunFam" id="3.40.20.10:FF:000018">
    <property type="entry name" value="Coactosin-like 1"/>
    <property type="match status" value="1"/>
</dbReference>
<comment type="caution">
    <text evidence="10">The sequence shown here is derived from an EMBL/GenBank/DDBJ whole genome shotgun (WGS) entry which is preliminary data.</text>
</comment>
<dbReference type="EMBL" id="JAWJWE010000006">
    <property type="protein sequence ID" value="KAK6633166.1"/>
    <property type="molecule type" value="Genomic_DNA"/>
</dbReference>
<dbReference type="GO" id="GO:0030833">
    <property type="term" value="P:regulation of actin filament polymerization"/>
    <property type="evidence" value="ECO:0007669"/>
    <property type="project" value="TreeGrafter"/>
</dbReference>
<keyword evidence="3" id="KW-0009">Actin-binding</keyword>
<dbReference type="InterPro" id="IPR029006">
    <property type="entry name" value="ADF-H/Gelsolin-like_dom_sf"/>
</dbReference>
<dbReference type="PANTHER" id="PTHR10829">
    <property type="entry name" value="CORTACTIN AND DREBRIN"/>
    <property type="match status" value="1"/>
</dbReference>
<dbReference type="GO" id="GO:0030427">
    <property type="term" value="C:site of polarized growth"/>
    <property type="evidence" value="ECO:0007669"/>
    <property type="project" value="TreeGrafter"/>
</dbReference>
<dbReference type="SMART" id="SM00102">
    <property type="entry name" value="ADF"/>
    <property type="match status" value="1"/>
</dbReference>
<feature type="domain" description="ADF-H" evidence="9">
    <location>
        <begin position="19"/>
        <end position="147"/>
    </location>
</feature>
<evidence type="ECO:0000313" key="10">
    <source>
        <dbReference type="EMBL" id="KAK6633166.1"/>
    </source>
</evidence>
<reference evidence="10 11" key="1">
    <citation type="submission" date="2023-10" db="EMBL/GenBank/DDBJ databases">
        <title>Genomes of two closely related lineages of the louse Polyplax serrata with different host specificities.</title>
        <authorList>
            <person name="Martinu J."/>
            <person name="Tarabai H."/>
            <person name="Stefka J."/>
            <person name="Hypsa V."/>
        </authorList>
    </citation>
    <scope>NUCLEOTIDE SEQUENCE [LARGE SCALE GENOMIC DNA]</scope>
    <source>
        <strain evidence="10">HR10_N</strain>
    </source>
</reference>
<keyword evidence="2" id="KW-0963">Cytoplasm</keyword>
<dbReference type="GO" id="GO:0005884">
    <property type="term" value="C:actin filament"/>
    <property type="evidence" value="ECO:0007669"/>
    <property type="project" value="TreeGrafter"/>
</dbReference>
<gene>
    <name evidence="10" type="ORF">RUM43_012910</name>
</gene>